<proteinExistence type="predicted"/>
<feature type="region of interest" description="Disordered" evidence="1">
    <location>
        <begin position="29"/>
        <end position="49"/>
    </location>
</feature>
<feature type="chain" id="PRO_5038519965" evidence="2">
    <location>
        <begin position="23"/>
        <end position="193"/>
    </location>
</feature>
<dbReference type="AlphaFoldDB" id="A0A929BAW2"/>
<feature type="signal peptide" evidence="2">
    <location>
        <begin position="1"/>
        <end position="22"/>
    </location>
</feature>
<protein>
    <submittedName>
        <fullName evidence="3">DUF3558 family protein</fullName>
    </submittedName>
</protein>
<dbReference type="Pfam" id="PF12079">
    <property type="entry name" value="DUF3558"/>
    <property type="match status" value="1"/>
</dbReference>
<comment type="caution">
    <text evidence="3">The sequence shown here is derived from an EMBL/GenBank/DDBJ whole genome shotgun (WGS) entry which is preliminary data.</text>
</comment>
<evidence type="ECO:0000313" key="4">
    <source>
        <dbReference type="Proteomes" id="UP000598360"/>
    </source>
</evidence>
<name>A0A929BAW2_9PSEU</name>
<evidence type="ECO:0000256" key="1">
    <source>
        <dbReference type="SAM" id="MobiDB-lite"/>
    </source>
</evidence>
<gene>
    <name evidence="3" type="ORF">IQ251_18850</name>
</gene>
<keyword evidence="2" id="KW-0732">Signal</keyword>
<accession>A0A929BAW2</accession>
<reference evidence="3" key="1">
    <citation type="submission" date="2020-10" db="EMBL/GenBank/DDBJ databases">
        <title>Diversity and distribution of actinomycetes associated with coral in the coast of Hainan.</title>
        <authorList>
            <person name="Li F."/>
        </authorList>
    </citation>
    <scope>NUCLEOTIDE SEQUENCE</scope>
    <source>
        <strain evidence="3">HNM0983</strain>
    </source>
</reference>
<feature type="region of interest" description="Disordered" evidence="1">
    <location>
        <begin position="64"/>
        <end position="87"/>
    </location>
</feature>
<evidence type="ECO:0000313" key="3">
    <source>
        <dbReference type="EMBL" id="MBE9376514.1"/>
    </source>
</evidence>
<dbReference type="Proteomes" id="UP000598360">
    <property type="component" value="Unassembled WGS sequence"/>
</dbReference>
<dbReference type="PROSITE" id="PS51257">
    <property type="entry name" value="PROKAR_LIPOPROTEIN"/>
    <property type="match status" value="1"/>
</dbReference>
<keyword evidence="4" id="KW-1185">Reference proteome</keyword>
<evidence type="ECO:0000256" key="2">
    <source>
        <dbReference type="SAM" id="SignalP"/>
    </source>
</evidence>
<organism evidence="3 4">
    <name type="scientific">Saccharopolyspora montiporae</name>
    <dbReference type="NCBI Taxonomy" id="2781240"/>
    <lineage>
        <taxon>Bacteria</taxon>
        <taxon>Bacillati</taxon>
        <taxon>Actinomycetota</taxon>
        <taxon>Actinomycetes</taxon>
        <taxon>Pseudonocardiales</taxon>
        <taxon>Pseudonocardiaceae</taxon>
        <taxon>Saccharopolyspora</taxon>
    </lineage>
</organism>
<sequence length="193" mass="19972">MVKVLKQGAVAGASVLLIGVLAACSEGAQNDAPQPNPDAQGGSVEIENPRNASAPELCDLLPAGAATSLGMGPDGEVDDSPSLSEDKPEACLWRSENGGKSVSLGPIEDRSIREYHDNKSTYSDYEELTVAGHPAVRANQGDPSQDGFCAMFLATDDRQLLYAHSHDVDTPNTCGLAQKALEASVPTLPAAAG</sequence>
<dbReference type="EMBL" id="JADEYC010000044">
    <property type="protein sequence ID" value="MBE9376514.1"/>
    <property type="molecule type" value="Genomic_DNA"/>
</dbReference>
<dbReference type="RefSeq" id="WP_193930292.1">
    <property type="nucleotide sequence ID" value="NZ_JADEYC010000044.1"/>
</dbReference>
<dbReference type="InterPro" id="IPR024520">
    <property type="entry name" value="DUF3558"/>
</dbReference>